<dbReference type="PANTHER" id="PTHR46383">
    <property type="entry name" value="ASPARTATE AMINOTRANSFERASE"/>
    <property type="match status" value="1"/>
</dbReference>
<accession>A0AAE3TBX1</accession>
<dbReference type="FunFam" id="3.40.640.10:FF:000033">
    <property type="entry name" value="Aspartate aminotransferase"/>
    <property type="match status" value="1"/>
</dbReference>
<dbReference type="EMBL" id="JARGDL010000003">
    <property type="protein sequence ID" value="MDF1611295.1"/>
    <property type="molecule type" value="Genomic_DNA"/>
</dbReference>
<evidence type="ECO:0000256" key="3">
    <source>
        <dbReference type="ARBA" id="ARBA00022576"/>
    </source>
</evidence>
<dbReference type="InterPro" id="IPR015422">
    <property type="entry name" value="PyrdxlP-dep_Trfase_small"/>
</dbReference>
<dbReference type="AlphaFoldDB" id="A0AAE3TBX1"/>
<dbReference type="RefSeq" id="WP_321535061.1">
    <property type="nucleotide sequence ID" value="NZ_JARGDL010000003.1"/>
</dbReference>
<keyword evidence="3 6" id="KW-0032">Aminotransferase</keyword>
<dbReference type="Gene3D" id="3.90.1150.10">
    <property type="entry name" value="Aspartate Aminotransferase, domain 1"/>
    <property type="match status" value="1"/>
</dbReference>
<evidence type="ECO:0000259" key="7">
    <source>
        <dbReference type="Pfam" id="PF00155"/>
    </source>
</evidence>
<evidence type="ECO:0000313" key="9">
    <source>
        <dbReference type="Proteomes" id="UP001221302"/>
    </source>
</evidence>
<dbReference type="PROSITE" id="PS00105">
    <property type="entry name" value="AA_TRANSFER_CLASS_1"/>
    <property type="match status" value="1"/>
</dbReference>
<feature type="domain" description="Aminotransferase class I/classII large" evidence="7">
    <location>
        <begin position="30"/>
        <end position="388"/>
    </location>
</feature>
<keyword evidence="4 6" id="KW-0808">Transferase</keyword>
<dbReference type="Proteomes" id="UP001221302">
    <property type="component" value="Unassembled WGS sequence"/>
</dbReference>
<dbReference type="Gene3D" id="3.40.640.10">
    <property type="entry name" value="Type I PLP-dependent aspartate aminotransferase-like (Major domain)"/>
    <property type="match status" value="1"/>
</dbReference>
<dbReference type="Pfam" id="PF00155">
    <property type="entry name" value="Aminotran_1_2"/>
    <property type="match status" value="1"/>
</dbReference>
<gene>
    <name evidence="8" type="ORF">P0M35_03970</name>
</gene>
<sequence length="398" mass="44399">MLSKRINNISYSPTMKIANEAKQLIEKGENIIDLTVGEPDFPTPENIKQAAIKAIENNFTKYTNNVGIVELRKAIAHKLKVENKLEYSTDEIIVSSGAKQSIFLAIQSIVDDGDEVIFSSPYYVSYPEMINIAGGKSVIIPTDESTEFKITPEKLNKAITSKTKLLIICNPSNPTGTVYTKEEILNLAKEIENKNIFILSDEIYEKIIFDNLEYFSFACSSKSLKEKTITINGCSKSYSMTGWRLGYAAANKDIINAMAKYQSHNTGNASSISQAAALEALTGNQNSVVLFKNEFEKRRNFLFDELTSIEGLVCYKPKGAFYIFPNIKNFIGKVYNNFEIKNSIDFSTFLLREGKVATVPGIGFGAEGYIRISYSTSIDKLKIAVMRIKEALSKLNNL</sequence>
<keyword evidence="9" id="KW-1185">Reference proteome</keyword>
<evidence type="ECO:0000256" key="1">
    <source>
        <dbReference type="ARBA" id="ARBA00001933"/>
    </source>
</evidence>
<comment type="similarity">
    <text evidence="2 6">Belongs to the class-I pyridoxal-phosphate-dependent aminotransferase family.</text>
</comment>
<comment type="caution">
    <text evidence="8">The sequence shown here is derived from an EMBL/GenBank/DDBJ whole genome shotgun (WGS) entry which is preliminary data.</text>
</comment>
<comment type="cofactor">
    <cofactor evidence="1 6">
        <name>pyridoxal 5'-phosphate</name>
        <dbReference type="ChEBI" id="CHEBI:597326"/>
    </cofactor>
</comment>
<dbReference type="EC" id="2.6.1.-" evidence="6"/>
<dbReference type="InterPro" id="IPR004839">
    <property type="entry name" value="Aminotransferase_I/II_large"/>
</dbReference>
<dbReference type="InterPro" id="IPR004838">
    <property type="entry name" value="NHTrfase_class1_PyrdxlP-BS"/>
</dbReference>
<evidence type="ECO:0000313" key="8">
    <source>
        <dbReference type="EMBL" id="MDF1611295.1"/>
    </source>
</evidence>
<dbReference type="InterPro" id="IPR015421">
    <property type="entry name" value="PyrdxlP-dep_Trfase_major"/>
</dbReference>
<proteinExistence type="inferred from homology"/>
<dbReference type="SUPFAM" id="SSF53383">
    <property type="entry name" value="PLP-dependent transferases"/>
    <property type="match status" value="1"/>
</dbReference>
<name>A0AAE3TBX1_9BACT</name>
<dbReference type="PANTHER" id="PTHR46383:SF1">
    <property type="entry name" value="ASPARTATE AMINOTRANSFERASE"/>
    <property type="match status" value="1"/>
</dbReference>
<dbReference type="GO" id="GO:0006520">
    <property type="term" value="P:amino acid metabolic process"/>
    <property type="evidence" value="ECO:0007669"/>
    <property type="project" value="InterPro"/>
</dbReference>
<dbReference type="GO" id="GO:0008483">
    <property type="term" value="F:transaminase activity"/>
    <property type="evidence" value="ECO:0007669"/>
    <property type="project" value="UniProtKB-KW"/>
</dbReference>
<evidence type="ECO:0000256" key="6">
    <source>
        <dbReference type="RuleBase" id="RU000481"/>
    </source>
</evidence>
<evidence type="ECO:0000256" key="2">
    <source>
        <dbReference type="ARBA" id="ARBA00007441"/>
    </source>
</evidence>
<evidence type="ECO:0000256" key="4">
    <source>
        <dbReference type="ARBA" id="ARBA00022679"/>
    </source>
</evidence>
<organism evidence="8 9">
    <name type="scientific">Stygiobacter electus</name>
    <dbReference type="NCBI Taxonomy" id="3032292"/>
    <lineage>
        <taxon>Bacteria</taxon>
        <taxon>Pseudomonadati</taxon>
        <taxon>Ignavibacteriota</taxon>
        <taxon>Ignavibacteria</taxon>
        <taxon>Ignavibacteriales</taxon>
        <taxon>Melioribacteraceae</taxon>
        <taxon>Stygiobacter</taxon>
    </lineage>
</organism>
<evidence type="ECO:0000256" key="5">
    <source>
        <dbReference type="ARBA" id="ARBA00022898"/>
    </source>
</evidence>
<keyword evidence="5" id="KW-0663">Pyridoxal phosphate</keyword>
<dbReference type="GO" id="GO:0030170">
    <property type="term" value="F:pyridoxal phosphate binding"/>
    <property type="evidence" value="ECO:0007669"/>
    <property type="project" value="InterPro"/>
</dbReference>
<protein>
    <recommendedName>
        <fullName evidence="6">Aminotransferase</fullName>
        <ecNumber evidence="6">2.6.1.-</ecNumber>
    </recommendedName>
</protein>
<reference evidence="8" key="1">
    <citation type="submission" date="2023-03" db="EMBL/GenBank/DDBJ databases">
        <title>Stygiobacter electus gen. nov., sp. nov., facultatively anaerobic thermotolerant bacterium of the class Ignavibacteria from a well of Yessentuki mineral water deposit.</title>
        <authorList>
            <person name="Podosokorskaya O.A."/>
            <person name="Elcheninov A.G."/>
            <person name="Petrova N.F."/>
            <person name="Zavarzina D.G."/>
            <person name="Kublanov I.V."/>
            <person name="Merkel A.Y."/>
        </authorList>
    </citation>
    <scope>NUCLEOTIDE SEQUENCE</scope>
    <source>
        <strain evidence="8">09-Me</strain>
    </source>
</reference>
<dbReference type="InterPro" id="IPR050596">
    <property type="entry name" value="AspAT/PAT-like"/>
</dbReference>
<dbReference type="PRINTS" id="PR00753">
    <property type="entry name" value="ACCSYNTHASE"/>
</dbReference>
<dbReference type="InterPro" id="IPR015424">
    <property type="entry name" value="PyrdxlP-dep_Trfase"/>
</dbReference>
<dbReference type="CDD" id="cd00609">
    <property type="entry name" value="AAT_like"/>
    <property type="match status" value="1"/>
</dbReference>